<accession>A0AAW5P761</accession>
<dbReference type="AlphaFoldDB" id="A0AAW5P761"/>
<dbReference type="RefSeq" id="WP_259258180.1">
    <property type="nucleotide sequence ID" value="NZ_JANTZM010000007.1"/>
</dbReference>
<organism evidence="1 2">
    <name type="scientific">Salinibacter ruber</name>
    <dbReference type="NCBI Taxonomy" id="146919"/>
    <lineage>
        <taxon>Bacteria</taxon>
        <taxon>Pseudomonadati</taxon>
        <taxon>Rhodothermota</taxon>
        <taxon>Rhodothermia</taxon>
        <taxon>Rhodothermales</taxon>
        <taxon>Salinibacteraceae</taxon>
        <taxon>Salinibacter</taxon>
    </lineage>
</organism>
<name>A0AAW5P761_9BACT</name>
<evidence type="ECO:0000313" key="2">
    <source>
        <dbReference type="Proteomes" id="UP001155110"/>
    </source>
</evidence>
<evidence type="ECO:0000313" key="1">
    <source>
        <dbReference type="EMBL" id="MCS4157671.1"/>
    </source>
</evidence>
<protein>
    <submittedName>
        <fullName evidence="1">Uncharacterized protein</fullName>
    </submittedName>
</protein>
<gene>
    <name evidence="1" type="ORF">GGP99_001635</name>
</gene>
<dbReference type="Proteomes" id="UP001155110">
    <property type="component" value="Unassembled WGS sequence"/>
</dbReference>
<reference evidence="1" key="1">
    <citation type="submission" date="2022-08" db="EMBL/GenBank/DDBJ databases">
        <title>Genomic Encyclopedia of Type Strains, Phase V (KMG-V): Genome sequencing to study the core and pangenomes of soil and plant-associated prokaryotes.</title>
        <authorList>
            <person name="Whitman W."/>
        </authorList>
    </citation>
    <scope>NUCLEOTIDE SEQUENCE</scope>
    <source>
        <strain evidence="1">SP3002</strain>
    </source>
</reference>
<dbReference type="EMBL" id="JANTZM010000007">
    <property type="protein sequence ID" value="MCS4157671.1"/>
    <property type="molecule type" value="Genomic_DNA"/>
</dbReference>
<comment type="caution">
    <text evidence="1">The sequence shown here is derived from an EMBL/GenBank/DDBJ whole genome shotgun (WGS) entry which is preliminary data.</text>
</comment>
<proteinExistence type="predicted"/>
<sequence>MKEIVEVERSTDGAIRLFSADEIASGALYRWVTKLDKSASGLVNQVQDLSGNTRALKSMGDNKPYVVRNGGLVLENGRPSLRFNSDGEYYEHPIPKSRERTIGLRANPDTRPDEHAIAHVDGVGISEKNGSIRADLYESNTSLSVPHSGDSARIFVACSESELVLQVDDTLASAPHAGDRTRTGTIYVGNAPNKISYAGTVQQVYVWNEFKGEGGGRDDILGLLSAGSFLGVQMQFRFSAGSNSATIAAM</sequence>